<evidence type="ECO:0000256" key="1">
    <source>
        <dbReference type="ARBA" id="ARBA00022679"/>
    </source>
</evidence>
<dbReference type="InterPro" id="IPR028098">
    <property type="entry name" value="Glyco_trans_4-like_N"/>
</dbReference>
<dbReference type="RefSeq" id="WP_234129086.1">
    <property type="nucleotide sequence ID" value="NZ_JAHYQA010000013.1"/>
</dbReference>
<proteinExistence type="predicted"/>
<reference evidence="4" key="1">
    <citation type="submission" date="2021-07" db="EMBL/GenBank/DDBJ databases">
        <title>Comparative genomics of Bacteroides fragilis group isolates reveals species-dependent resistance mechanisms and validates clinical tools for resistance prediction.</title>
        <authorList>
            <person name="Wallace M.J."/>
            <person name="Jean S."/>
            <person name="Wallace M.A."/>
            <person name="Carey-Ann B.D."/>
            <person name="Dantas G."/>
        </authorList>
    </citation>
    <scope>NUCLEOTIDE SEQUENCE</scope>
    <source>
        <strain evidence="4">BJH_160</strain>
    </source>
</reference>
<dbReference type="PANTHER" id="PTHR46401:SF2">
    <property type="entry name" value="GLYCOSYLTRANSFERASE WBBK-RELATED"/>
    <property type="match status" value="1"/>
</dbReference>
<sequence length="406" mass="46811">MPTLLQINVTANWGSTGKIAEAIGCLAMKKGWDSYIAYGRMMNPSESQLIRVGSKKDNYIHFFYNRLLDMEGCSSDRATKTLVHQIAEIKFDVVQLHNIHDHFLNYRILFEYLNQTDIKVVWTFHDCWAFTGHCYHFVQQNCMKWQTECGECVQRNKFVDRSRENFLLKKRLFSGCKNLTIVPCSEWMGDFVKESFLKEKRVQMIHNGVDLEVFRPTEKFRDNSSVLRQAQEPFREKGKFRIIAVSNVWLPYKGELDIYKLRTMLPQDEYEITMVGLSADQVKNLPVGIRGVQRTQNVQELVQLYSESDVLINPTYADTFPTVNLEALACGTPVITYKTGGSPEAVDDKTGVVIKQGDVFALANAIMSMKEHPLSSADCRKRAEEYFDKDKCFEEYIKLFESLLNG</sequence>
<evidence type="ECO:0000313" key="5">
    <source>
        <dbReference type="Proteomes" id="UP001200544"/>
    </source>
</evidence>
<dbReference type="EMBL" id="JAHYQA010000013">
    <property type="protein sequence ID" value="MCE9239302.1"/>
    <property type="molecule type" value="Genomic_DNA"/>
</dbReference>
<evidence type="ECO:0000259" key="2">
    <source>
        <dbReference type="Pfam" id="PF00534"/>
    </source>
</evidence>
<dbReference type="Proteomes" id="UP001200544">
    <property type="component" value="Unassembled WGS sequence"/>
</dbReference>
<dbReference type="AlphaFoldDB" id="A0AAW4ZCZ4"/>
<dbReference type="InterPro" id="IPR001296">
    <property type="entry name" value="Glyco_trans_1"/>
</dbReference>
<name>A0AAW4ZCZ4_BACT4</name>
<comment type="caution">
    <text evidence="4">The sequence shown here is derived from an EMBL/GenBank/DDBJ whole genome shotgun (WGS) entry which is preliminary data.</text>
</comment>
<keyword evidence="1 4" id="KW-0808">Transferase</keyword>
<dbReference type="EC" id="2.4.-.-" evidence="4"/>
<dbReference type="Pfam" id="PF13439">
    <property type="entry name" value="Glyco_transf_4"/>
    <property type="match status" value="1"/>
</dbReference>
<dbReference type="Pfam" id="PF00534">
    <property type="entry name" value="Glycos_transf_1"/>
    <property type="match status" value="1"/>
</dbReference>
<feature type="domain" description="Glycosyl transferase family 1" evidence="2">
    <location>
        <begin position="234"/>
        <end position="385"/>
    </location>
</feature>
<evidence type="ECO:0000313" key="4">
    <source>
        <dbReference type="EMBL" id="MCE9239302.1"/>
    </source>
</evidence>
<dbReference type="SUPFAM" id="SSF53756">
    <property type="entry name" value="UDP-Glycosyltransferase/glycogen phosphorylase"/>
    <property type="match status" value="1"/>
</dbReference>
<keyword evidence="4" id="KW-0328">Glycosyltransferase</keyword>
<gene>
    <name evidence="4" type="ORF">K0H07_19335</name>
</gene>
<dbReference type="GO" id="GO:0009103">
    <property type="term" value="P:lipopolysaccharide biosynthetic process"/>
    <property type="evidence" value="ECO:0007669"/>
    <property type="project" value="TreeGrafter"/>
</dbReference>
<dbReference type="GO" id="GO:0016757">
    <property type="term" value="F:glycosyltransferase activity"/>
    <property type="evidence" value="ECO:0007669"/>
    <property type="project" value="UniProtKB-KW"/>
</dbReference>
<accession>A0AAW4ZCZ4</accession>
<dbReference type="Gene3D" id="3.40.50.2000">
    <property type="entry name" value="Glycogen Phosphorylase B"/>
    <property type="match status" value="2"/>
</dbReference>
<dbReference type="PANTHER" id="PTHR46401">
    <property type="entry name" value="GLYCOSYLTRANSFERASE WBBK-RELATED"/>
    <property type="match status" value="1"/>
</dbReference>
<feature type="domain" description="Glycosyltransferase subfamily 4-like N-terminal" evidence="3">
    <location>
        <begin position="75"/>
        <end position="212"/>
    </location>
</feature>
<organism evidence="4 5">
    <name type="scientific">Bacteroides thetaiotaomicron</name>
    <dbReference type="NCBI Taxonomy" id="818"/>
    <lineage>
        <taxon>Bacteria</taxon>
        <taxon>Pseudomonadati</taxon>
        <taxon>Bacteroidota</taxon>
        <taxon>Bacteroidia</taxon>
        <taxon>Bacteroidales</taxon>
        <taxon>Bacteroidaceae</taxon>
        <taxon>Bacteroides</taxon>
    </lineage>
</organism>
<evidence type="ECO:0000259" key="3">
    <source>
        <dbReference type="Pfam" id="PF13439"/>
    </source>
</evidence>
<protein>
    <submittedName>
        <fullName evidence="4">Glycosyltransferase</fullName>
        <ecNumber evidence="4">2.4.-.-</ecNumber>
    </submittedName>
</protein>